<keyword evidence="3" id="KW-1185">Reference proteome</keyword>
<evidence type="ECO:0008006" key="4">
    <source>
        <dbReference type="Google" id="ProtNLM"/>
    </source>
</evidence>
<protein>
    <recommendedName>
        <fullName evidence="4">Late control protein</fullName>
    </recommendedName>
</protein>
<organism evidence="2 3">
    <name type="scientific">Brevibacillus brevis (strain 47 / JCM 6285 / NBRC 100599)</name>
    <dbReference type="NCBI Taxonomy" id="358681"/>
    <lineage>
        <taxon>Bacteria</taxon>
        <taxon>Bacillati</taxon>
        <taxon>Bacillota</taxon>
        <taxon>Bacilli</taxon>
        <taxon>Bacillales</taxon>
        <taxon>Paenibacillaceae</taxon>
        <taxon>Brevibacillus</taxon>
    </lineage>
</organism>
<evidence type="ECO:0000313" key="3">
    <source>
        <dbReference type="Proteomes" id="UP000001877"/>
    </source>
</evidence>
<feature type="compositionally biased region" description="Basic and acidic residues" evidence="1">
    <location>
        <begin position="683"/>
        <end position="695"/>
    </location>
</feature>
<dbReference type="KEGG" id="bbe:BBR47_12760"/>
<accession>C0Z7L0</accession>
<dbReference type="STRING" id="358681.BBR47_12760"/>
<proteinExistence type="predicted"/>
<sequence length="938" mass="104370">MRRTNGVMTYQDIKVVWPYGPIRLDQLEFIHQTGTHAKLTITGIVPEDKEDEIINRAGTHDPIELYKVEGGQKQPIFMGRLDHVEIKVVRDIHYVTIKAVSHTYALDLSVKTRSFQQVNRLYRDVIDEIMSVYHGGDVIDQAFDDRQQGKYIMQYEETDWTFLKRIASHVGAVLVPDLSAHKVRLWIGMPEGRKQIKLEEESPYEVNRAIAPYMKKAANGSSSVSEYQYTTYAFDYDDLLQIGDEVQREGQTFVITKVTGKLEQGLLSWSYVCAVPEAVKQTKLYNKAIIGAAIDGKVIQIGRNQVKLHLNMDKKQEPSKAQWFPYAAEGNQILYLMPELGSKVKLYFPSADEDDGMVMNSVRHAPKGAAAEKQERQMQDPGVKTFGNPQGKEFTLGDKELTMTAKEGMLYISMNKDVGVSLKSTSNVNISASGALTLKGAAVSLSGTQSLNVKTASDTIELLEENKSSSEEIKLEASKRKKYDQLFSEFEKQVQAKGIEAVKKERVRANFDAETQGNKEFWGDSLSALWGAVVDTADIAFTALMLGNSEEIYEGVSGKEVGSLTERNIMAKGVVDRTTSALNYAGDVLTGNKSAREMGTDALEAAWSGAKGVYSDFIEPFVKDGQYMLEDTQGGRWTRSIEESYEKGRNRGKQDLVITELLLSRGAASAYKQGAKKVIDLEPDGHAQRGKRDGGNRTGLLLDGADNHRNSSSSLKGGKLKTQAKSFPKSIEDLQKEVDKLLEQMGNVFGGRIVVLRNATTGQPMVYWARHDDLPGNGGGGGGNHRRRDNGNERTGNDDLQEIINNLDSTKGGSLGNIDGLKFINKSFQNKILDNVPDIDKYKGRKVAIIGHRDSIIPFQRTMGLDNRINVFKANNFGPGGWTAEKNFQWIKDIVGNKQPVYFASQKINLGDSWTREEIKYLLDSGYRQKGSYFVPAD</sequence>
<feature type="compositionally biased region" description="Low complexity" evidence="1">
    <location>
        <begin position="711"/>
        <end position="721"/>
    </location>
</feature>
<dbReference type="Gene3D" id="3.55.50.10">
    <property type="entry name" value="Baseplate protein-like domains"/>
    <property type="match status" value="1"/>
</dbReference>
<feature type="region of interest" description="Disordered" evidence="1">
    <location>
        <begin position="774"/>
        <end position="798"/>
    </location>
</feature>
<dbReference type="RefSeq" id="WP_012685004.1">
    <property type="nucleotide sequence ID" value="NC_012491.1"/>
</dbReference>
<evidence type="ECO:0000313" key="2">
    <source>
        <dbReference type="EMBL" id="BAH42253.1"/>
    </source>
</evidence>
<reference evidence="2 3" key="1">
    <citation type="submission" date="2005-03" db="EMBL/GenBank/DDBJ databases">
        <title>Brevibacillus brevis strain 47, complete genome.</title>
        <authorList>
            <person name="Hosoyama A."/>
            <person name="Yamada R."/>
            <person name="Hongo Y."/>
            <person name="Terui Y."/>
            <person name="Ankai A."/>
            <person name="Masuyama W."/>
            <person name="Sekiguchi M."/>
            <person name="Takeda T."/>
            <person name="Asano K."/>
            <person name="Ohji S."/>
            <person name="Ichikawa N."/>
            <person name="Narita S."/>
            <person name="Aoki N."/>
            <person name="Miura H."/>
            <person name="Matsushita S."/>
            <person name="Sekigawa T."/>
            <person name="Yamagata H."/>
            <person name="Yoshikawa H."/>
            <person name="Udaka S."/>
            <person name="Tanikawa S."/>
            <person name="Fujita N."/>
        </authorList>
    </citation>
    <scope>NUCLEOTIDE SEQUENCE [LARGE SCALE GENOMIC DNA]</scope>
    <source>
        <strain evidence="3">47 / JCM 6285 / NBRC 100599</strain>
    </source>
</reference>
<feature type="region of interest" description="Disordered" evidence="1">
    <location>
        <begin position="683"/>
        <end position="726"/>
    </location>
</feature>
<dbReference type="AlphaFoldDB" id="C0Z7L0"/>
<evidence type="ECO:0000256" key="1">
    <source>
        <dbReference type="SAM" id="MobiDB-lite"/>
    </source>
</evidence>
<dbReference type="Proteomes" id="UP000001877">
    <property type="component" value="Chromosome"/>
</dbReference>
<gene>
    <name evidence="2" type="ordered locus">BBR47_12760</name>
</gene>
<name>C0Z7L0_BREBN</name>
<dbReference type="HOGENOM" id="CLU_312530_0_0_9"/>
<dbReference type="EMBL" id="AP008955">
    <property type="protein sequence ID" value="BAH42253.1"/>
    <property type="molecule type" value="Genomic_DNA"/>
</dbReference>
<dbReference type="SUPFAM" id="SSF69279">
    <property type="entry name" value="Phage tail proteins"/>
    <property type="match status" value="1"/>
</dbReference>
<dbReference type="eggNOG" id="COG3501">
    <property type="taxonomic scope" value="Bacteria"/>
</dbReference>